<evidence type="ECO:0000256" key="1">
    <source>
        <dbReference type="ARBA" id="ARBA00004651"/>
    </source>
</evidence>
<keyword evidence="6 9" id="KW-1133">Transmembrane helix</keyword>
<reference evidence="12" key="1">
    <citation type="submission" date="2016-10" db="EMBL/GenBank/DDBJ databases">
        <authorList>
            <person name="Varghese N."/>
            <person name="Submissions S."/>
        </authorList>
    </citation>
    <scope>NUCLEOTIDE SEQUENCE [LARGE SCALE GENOMIC DNA]</scope>
    <source>
        <strain evidence="12">CGMCC 1.11014</strain>
    </source>
</reference>
<gene>
    <name evidence="11" type="ORF">SAMN05216552_1003286</name>
</gene>
<dbReference type="NCBIfam" id="TIGR02914">
    <property type="entry name" value="EpsI_fam"/>
    <property type="match status" value="1"/>
</dbReference>
<dbReference type="Proteomes" id="UP000199391">
    <property type="component" value="Unassembled WGS sequence"/>
</dbReference>
<dbReference type="InterPro" id="IPR019127">
    <property type="entry name" value="Exosortase"/>
</dbReference>
<sequence>MQLTTPGLAPAADGAQAVPHHAPPVRPLPPAVARALAIAALALLALGALYHGTAASLVAIWNSSETFTHGYVILPISLWLVWRRRAVFALHPPRPCWPALALLALAGAGWLLARMGEVQVVMQYAFVAMLPLAALALFGATLARALTFPLLFLLFAVPFGEVFMDALINFTADFTVWALQATGIPVLRSGNQFEIPSGNWSVVEACSGLRYLVSSITLGCLYAYLTYYSTRRRLAFIALSVVVPIIANGLRAYMIVMLGHHSGMTLAVGVDHLIYGWLFFGLVMLLMFWVGGRWREDEPPAGARAEQAAAEARTALPVRAGAMAAMAAAVVAVAGLWPAAAAYYDRVNFNPNPPRLAPALAAPAAAPFTRWLPAYMAADATVRQTHLQDGAPVAVHLLYYRNQRNGKSLISSTNRLTSNDDDAGYHVVSSGQRAEQAGGGAFAVREARVKGPDGELLVWHWMRVGEHDTTNNYTGKLWQAWSKLAGRGDDGAAVLLATPLTDSPDAARATLRAFLRAQLPALDAALDQARAR</sequence>
<feature type="transmembrane region" description="Helical" evidence="9">
    <location>
        <begin position="124"/>
        <end position="143"/>
    </location>
</feature>
<feature type="transmembrane region" description="Helical" evidence="9">
    <location>
        <begin position="209"/>
        <end position="227"/>
    </location>
</feature>
<dbReference type="RefSeq" id="WP_093554272.1">
    <property type="nucleotide sequence ID" value="NZ_FPBO01000003.1"/>
</dbReference>
<feature type="transmembrane region" description="Helical" evidence="9">
    <location>
        <begin position="234"/>
        <end position="254"/>
    </location>
</feature>
<keyword evidence="3" id="KW-0645">Protease</keyword>
<keyword evidence="2" id="KW-1003">Cell membrane</keyword>
<dbReference type="AlphaFoldDB" id="A0A1I7GFJ6"/>
<evidence type="ECO:0000256" key="2">
    <source>
        <dbReference type="ARBA" id="ARBA00022475"/>
    </source>
</evidence>
<feature type="transmembrane region" description="Helical" evidence="9">
    <location>
        <begin position="95"/>
        <end position="112"/>
    </location>
</feature>
<evidence type="ECO:0000256" key="4">
    <source>
        <dbReference type="ARBA" id="ARBA00022692"/>
    </source>
</evidence>
<dbReference type="Pfam" id="PF11984">
    <property type="entry name" value="DUF3485"/>
    <property type="match status" value="1"/>
</dbReference>
<evidence type="ECO:0000313" key="11">
    <source>
        <dbReference type="EMBL" id="SFU47173.1"/>
    </source>
</evidence>
<evidence type="ECO:0000313" key="12">
    <source>
        <dbReference type="Proteomes" id="UP000199391"/>
    </source>
</evidence>
<evidence type="ECO:0000256" key="9">
    <source>
        <dbReference type="SAM" id="Phobius"/>
    </source>
</evidence>
<name>A0A1I7GFJ6_9BURK</name>
<dbReference type="STRING" id="1035707.SAMN05216552_1003286"/>
<feature type="transmembrane region" description="Helical" evidence="9">
    <location>
        <begin position="36"/>
        <end position="61"/>
    </location>
</feature>
<feature type="transmembrane region" description="Helical" evidence="9">
    <location>
        <begin position="274"/>
        <end position="291"/>
    </location>
</feature>
<protein>
    <submittedName>
        <fullName evidence="11">Exosortase A</fullName>
    </submittedName>
</protein>
<keyword evidence="12" id="KW-1185">Reference proteome</keyword>
<dbReference type="InterPro" id="IPR014263">
    <property type="entry name" value="Methanolan_biosynth_EpsI"/>
</dbReference>
<dbReference type="NCBIfam" id="TIGR02602">
    <property type="entry name" value="8TM_EpsH"/>
    <property type="match status" value="1"/>
</dbReference>
<feature type="transmembrane region" description="Helical" evidence="9">
    <location>
        <begin position="67"/>
        <end position="83"/>
    </location>
</feature>
<accession>A0A1I7GFJ6</accession>
<feature type="transmembrane region" description="Helical" evidence="9">
    <location>
        <begin position="322"/>
        <end position="344"/>
    </location>
</feature>
<keyword evidence="4 9" id="KW-0812">Transmembrane</keyword>
<dbReference type="GO" id="GO:0006508">
    <property type="term" value="P:proteolysis"/>
    <property type="evidence" value="ECO:0007669"/>
    <property type="project" value="UniProtKB-KW"/>
</dbReference>
<proteinExistence type="predicted"/>
<dbReference type="InterPro" id="IPR013426">
    <property type="entry name" value="EpsH-like"/>
</dbReference>
<evidence type="ECO:0000256" key="5">
    <source>
        <dbReference type="ARBA" id="ARBA00022801"/>
    </source>
</evidence>
<evidence type="ECO:0000256" key="6">
    <source>
        <dbReference type="ARBA" id="ARBA00022989"/>
    </source>
</evidence>
<dbReference type="InterPro" id="IPR026392">
    <property type="entry name" value="Exo/Archaeosortase_dom"/>
</dbReference>
<keyword evidence="5" id="KW-0378">Hydrolase</keyword>
<dbReference type="NCBIfam" id="TIGR04178">
    <property type="entry name" value="exo_archaeo"/>
    <property type="match status" value="1"/>
</dbReference>
<evidence type="ECO:0000256" key="3">
    <source>
        <dbReference type="ARBA" id="ARBA00022670"/>
    </source>
</evidence>
<dbReference type="GO" id="GO:0005886">
    <property type="term" value="C:plasma membrane"/>
    <property type="evidence" value="ECO:0007669"/>
    <property type="project" value="UniProtKB-SubCell"/>
</dbReference>
<evidence type="ECO:0000259" key="10">
    <source>
        <dbReference type="Pfam" id="PF11984"/>
    </source>
</evidence>
<evidence type="ECO:0000256" key="8">
    <source>
        <dbReference type="SAM" id="MobiDB-lite"/>
    </source>
</evidence>
<dbReference type="InterPro" id="IPR017540">
    <property type="entry name" value="Exosortase-1"/>
</dbReference>
<evidence type="ECO:0000256" key="7">
    <source>
        <dbReference type="ARBA" id="ARBA00023136"/>
    </source>
</evidence>
<comment type="subcellular location">
    <subcellularLocation>
        <location evidence="1">Cell membrane</location>
        <topology evidence="1">Multi-pass membrane protein</topology>
    </subcellularLocation>
</comment>
<dbReference type="GO" id="GO:0008233">
    <property type="term" value="F:peptidase activity"/>
    <property type="evidence" value="ECO:0007669"/>
    <property type="project" value="UniProtKB-KW"/>
</dbReference>
<organism evidence="11 12">
    <name type="scientific">Pseudoduganella namucuonensis</name>
    <dbReference type="NCBI Taxonomy" id="1035707"/>
    <lineage>
        <taxon>Bacteria</taxon>
        <taxon>Pseudomonadati</taxon>
        <taxon>Pseudomonadota</taxon>
        <taxon>Betaproteobacteria</taxon>
        <taxon>Burkholderiales</taxon>
        <taxon>Oxalobacteraceae</taxon>
        <taxon>Telluria group</taxon>
        <taxon>Pseudoduganella</taxon>
    </lineage>
</organism>
<feature type="domain" description="Methanolan biosynthesis EpsI" evidence="10">
    <location>
        <begin position="330"/>
        <end position="524"/>
    </location>
</feature>
<dbReference type="EMBL" id="FPBO01000003">
    <property type="protein sequence ID" value="SFU47173.1"/>
    <property type="molecule type" value="Genomic_DNA"/>
</dbReference>
<feature type="region of interest" description="Disordered" evidence="8">
    <location>
        <begin position="1"/>
        <end position="20"/>
    </location>
</feature>
<dbReference type="Pfam" id="PF09721">
    <property type="entry name" value="Exosortase_EpsH"/>
    <property type="match status" value="1"/>
</dbReference>
<keyword evidence="7 9" id="KW-0472">Membrane</keyword>
<dbReference type="OrthoDB" id="9797363at2"/>
<dbReference type="NCBIfam" id="TIGR03109">
    <property type="entry name" value="exosort_XrtA"/>
    <property type="match status" value="1"/>
</dbReference>